<organism evidence="1 2">
    <name type="scientific">Rhipicephalus microplus</name>
    <name type="common">Cattle tick</name>
    <name type="synonym">Boophilus microplus</name>
    <dbReference type="NCBI Taxonomy" id="6941"/>
    <lineage>
        <taxon>Eukaryota</taxon>
        <taxon>Metazoa</taxon>
        <taxon>Ecdysozoa</taxon>
        <taxon>Arthropoda</taxon>
        <taxon>Chelicerata</taxon>
        <taxon>Arachnida</taxon>
        <taxon>Acari</taxon>
        <taxon>Parasitiformes</taxon>
        <taxon>Ixodida</taxon>
        <taxon>Ixodoidea</taxon>
        <taxon>Ixodidae</taxon>
        <taxon>Rhipicephalinae</taxon>
        <taxon>Rhipicephalus</taxon>
        <taxon>Boophilus</taxon>
    </lineage>
</organism>
<dbReference type="GO" id="GO:0006508">
    <property type="term" value="P:proteolysis"/>
    <property type="evidence" value="ECO:0007669"/>
    <property type="project" value="InterPro"/>
</dbReference>
<evidence type="ECO:0000313" key="2">
    <source>
        <dbReference type="Proteomes" id="UP000821866"/>
    </source>
</evidence>
<reference evidence="1" key="2">
    <citation type="submission" date="2021-09" db="EMBL/GenBank/DDBJ databases">
        <authorList>
            <person name="Jia N."/>
            <person name="Wang J."/>
            <person name="Shi W."/>
            <person name="Du L."/>
            <person name="Sun Y."/>
            <person name="Zhan W."/>
            <person name="Jiang J."/>
            <person name="Wang Q."/>
            <person name="Zhang B."/>
            <person name="Ji P."/>
            <person name="Sakyi L.B."/>
            <person name="Cui X."/>
            <person name="Yuan T."/>
            <person name="Jiang B."/>
            <person name="Yang W."/>
            <person name="Lam T.T.-Y."/>
            <person name="Chang Q."/>
            <person name="Ding S."/>
            <person name="Wang X."/>
            <person name="Zhu J."/>
            <person name="Ruan X."/>
            <person name="Zhao L."/>
            <person name="Wei J."/>
            <person name="Que T."/>
            <person name="Du C."/>
            <person name="Cheng J."/>
            <person name="Dai P."/>
            <person name="Han X."/>
            <person name="Huang E."/>
            <person name="Gao Y."/>
            <person name="Liu J."/>
            <person name="Shao H."/>
            <person name="Ye R."/>
            <person name="Li L."/>
            <person name="Wei W."/>
            <person name="Wang X."/>
            <person name="Wang C."/>
            <person name="Huo Q."/>
            <person name="Li W."/>
            <person name="Guo W."/>
            <person name="Chen H."/>
            <person name="Chen S."/>
            <person name="Zhou L."/>
            <person name="Zhou L."/>
            <person name="Ni X."/>
            <person name="Tian J."/>
            <person name="Zhou Y."/>
            <person name="Sheng Y."/>
            <person name="Liu T."/>
            <person name="Pan Y."/>
            <person name="Xia L."/>
            <person name="Li J."/>
            <person name="Zhao F."/>
            <person name="Cao W."/>
        </authorList>
    </citation>
    <scope>NUCLEOTIDE SEQUENCE</scope>
    <source>
        <strain evidence="1">Rmic-2018</strain>
        <tissue evidence="1">Larvae</tissue>
    </source>
</reference>
<accession>A0A9J6CXC0</accession>
<dbReference type="AlphaFoldDB" id="A0A9J6CXC0"/>
<gene>
    <name evidence="1" type="ORF">HPB51_028621</name>
</gene>
<keyword evidence="2" id="KW-1185">Reference proteome</keyword>
<dbReference type="Proteomes" id="UP000821866">
    <property type="component" value="Unassembled WGS sequence"/>
</dbReference>
<reference evidence="1" key="1">
    <citation type="journal article" date="2020" name="Cell">
        <title>Large-Scale Comparative Analyses of Tick Genomes Elucidate Their Genetic Diversity and Vector Capacities.</title>
        <authorList>
            <consortium name="Tick Genome and Microbiome Consortium (TIGMIC)"/>
            <person name="Jia N."/>
            <person name="Wang J."/>
            <person name="Shi W."/>
            <person name="Du L."/>
            <person name="Sun Y."/>
            <person name="Zhan W."/>
            <person name="Jiang J.F."/>
            <person name="Wang Q."/>
            <person name="Zhang B."/>
            <person name="Ji P."/>
            <person name="Bell-Sakyi L."/>
            <person name="Cui X.M."/>
            <person name="Yuan T.T."/>
            <person name="Jiang B.G."/>
            <person name="Yang W.F."/>
            <person name="Lam T.T."/>
            <person name="Chang Q.C."/>
            <person name="Ding S.J."/>
            <person name="Wang X.J."/>
            <person name="Zhu J.G."/>
            <person name="Ruan X.D."/>
            <person name="Zhao L."/>
            <person name="Wei J.T."/>
            <person name="Ye R.Z."/>
            <person name="Que T.C."/>
            <person name="Du C.H."/>
            <person name="Zhou Y.H."/>
            <person name="Cheng J.X."/>
            <person name="Dai P.F."/>
            <person name="Guo W.B."/>
            <person name="Han X.H."/>
            <person name="Huang E.J."/>
            <person name="Li L.F."/>
            <person name="Wei W."/>
            <person name="Gao Y.C."/>
            <person name="Liu J.Z."/>
            <person name="Shao H.Z."/>
            <person name="Wang X."/>
            <person name="Wang C.C."/>
            <person name="Yang T.C."/>
            <person name="Huo Q.B."/>
            <person name="Li W."/>
            <person name="Chen H.Y."/>
            <person name="Chen S.E."/>
            <person name="Zhou L.G."/>
            <person name="Ni X.B."/>
            <person name="Tian J.H."/>
            <person name="Sheng Y."/>
            <person name="Liu T."/>
            <person name="Pan Y.S."/>
            <person name="Xia L.Y."/>
            <person name="Li J."/>
            <person name="Zhao F."/>
            <person name="Cao W.C."/>
        </authorList>
    </citation>
    <scope>NUCLEOTIDE SEQUENCE</scope>
    <source>
        <strain evidence="1">Rmic-2018</strain>
    </source>
</reference>
<dbReference type="EMBL" id="JABSTU010005451">
    <property type="protein sequence ID" value="KAH7942696.1"/>
    <property type="molecule type" value="Genomic_DNA"/>
</dbReference>
<protein>
    <submittedName>
        <fullName evidence="1">Uncharacterized protein</fullName>
    </submittedName>
</protein>
<dbReference type="InterPro" id="IPR024079">
    <property type="entry name" value="MetalloPept_cat_dom_sf"/>
</dbReference>
<dbReference type="SUPFAM" id="SSF55486">
    <property type="entry name" value="Metalloproteases ('zincins'), catalytic domain"/>
    <property type="match status" value="1"/>
</dbReference>
<dbReference type="PROSITE" id="PS51885">
    <property type="entry name" value="NEPRILYSIN"/>
    <property type="match status" value="1"/>
</dbReference>
<sequence>MMFSGLGFEIVRSLVRALDSHGRMLDGKGQPDSRWAQKLKCSLYDAKIRREKQALAEVFALNVTLRAFEHSTSATQSYSKLRFLESMSEDQTFFVSLCSHFCGDKERAELCDLVAKTVRFRKAFSCEDRTVSGRPCEFL</sequence>
<proteinExistence type="predicted"/>
<dbReference type="GO" id="GO:0004222">
    <property type="term" value="F:metalloendopeptidase activity"/>
    <property type="evidence" value="ECO:0007669"/>
    <property type="project" value="InterPro"/>
</dbReference>
<comment type="caution">
    <text evidence="1">The sequence shown here is derived from an EMBL/GenBank/DDBJ whole genome shotgun (WGS) entry which is preliminary data.</text>
</comment>
<dbReference type="InterPro" id="IPR000718">
    <property type="entry name" value="Peptidase_M13"/>
</dbReference>
<evidence type="ECO:0000313" key="1">
    <source>
        <dbReference type="EMBL" id="KAH7942696.1"/>
    </source>
</evidence>
<dbReference type="Gene3D" id="3.40.390.10">
    <property type="entry name" value="Collagenase (Catalytic Domain)"/>
    <property type="match status" value="1"/>
</dbReference>
<name>A0A9J6CXC0_RHIMP</name>